<protein>
    <submittedName>
        <fullName evidence="1">Uncharacterized protein</fullName>
    </submittedName>
</protein>
<sequence>MLVLKDMKFSVEGDNLRVLIEKDRKAEASLSGFSAFRFTGACFSSGYKIDGFEKERIGKTLVEPDKIRVYREENGKPDRVFERFTQDEFITIATYIQKNLNTNELVFSLRDKEGKFDYSVNVSPDKIAVFDNQTMNMKAINLNPFFIFRIKAVIELAVLGLLPSPVFIRGTENNISIGEAVVPEKELTEQHEQNIKKIIDVSKKQGLNQYALIRQYYKQQKIPYTRKVIFQIGKKNNKIKVHLPVSYAFAVKIFFETCN</sequence>
<dbReference type="KEGG" id="pmx:PERMA_A0001"/>
<geneLocation type="plasmid" evidence="2">
    <name>pPERMA01</name>
</geneLocation>
<dbReference type="HOGENOM" id="CLU_1073041_0_0_0"/>
<keyword evidence="2" id="KW-1185">Reference proteome</keyword>
<evidence type="ECO:0000313" key="1">
    <source>
        <dbReference type="EMBL" id="ACO04979.1"/>
    </source>
</evidence>
<dbReference type="EMBL" id="CP001231">
    <property type="protein sequence ID" value="ACO04979.1"/>
    <property type="molecule type" value="Genomic_DNA"/>
</dbReference>
<reference evidence="1 2" key="1">
    <citation type="journal article" date="2009" name="J. Bacteriol.">
        <title>Complete and draft genome sequences of six members of the Aquificales.</title>
        <authorList>
            <person name="Reysenbach A.L."/>
            <person name="Hamamura N."/>
            <person name="Podar M."/>
            <person name="Griffiths E."/>
            <person name="Ferreira S."/>
            <person name="Hochstein R."/>
            <person name="Heidelberg J."/>
            <person name="Johnson J."/>
            <person name="Mead D."/>
            <person name="Pohorille A."/>
            <person name="Sarmiento M."/>
            <person name="Schweighofer K."/>
            <person name="Seshadri R."/>
            <person name="Voytek M.A."/>
        </authorList>
    </citation>
    <scope>NUCLEOTIDE SEQUENCE [LARGE SCALE GENOMIC DNA]</scope>
    <source>
        <strain evidence="2">DSM 14350 / EX-H1</strain>
        <plasmid evidence="2">pPERMA01</plasmid>
    </source>
</reference>
<dbReference type="PaxDb" id="123214-PERMA_A0001"/>
<name>C0QUT0_PERMH</name>
<evidence type="ECO:0000313" key="2">
    <source>
        <dbReference type="Proteomes" id="UP000001366"/>
    </source>
</evidence>
<accession>C0QUT0</accession>
<organism evidence="1 2">
    <name type="scientific">Persephonella marina (strain DSM 14350 / EX-H1)</name>
    <dbReference type="NCBI Taxonomy" id="123214"/>
    <lineage>
        <taxon>Bacteria</taxon>
        <taxon>Pseudomonadati</taxon>
        <taxon>Aquificota</taxon>
        <taxon>Aquificia</taxon>
        <taxon>Aquificales</taxon>
        <taxon>Hydrogenothermaceae</taxon>
        <taxon>Persephonella</taxon>
    </lineage>
</organism>
<dbReference type="AlphaFoldDB" id="C0QUT0"/>
<proteinExistence type="predicted"/>
<gene>
    <name evidence="1" type="ordered locus">PERMA_A0001</name>
</gene>
<dbReference type="Proteomes" id="UP000001366">
    <property type="component" value="Plasmid unnamed"/>
</dbReference>
<keyword evidence="1" id="KW-0614">Plasmid</keyword>
<dbReference type="RefSeq" id="WP_012675167.1">
    <property type="nucleotide sequence ID" value="NC_012439.1"/>
</dbReference>